<dbReference type="AlphaFoldDB" id="A0A0M7A7V5"/>
<dbReference type="GeneID" id="97668375"/>
<evidence type="ECO:0000256" key="1">
    <source>
        <dbReference type="SAM" id="MobiDB-lite"/>
    </source>
</evidence>
<keyword evidence="3" id="KW-0436">Ligase</keyword>
<dbReference type="Pfam" id="PF01425">
    <property type="entry name" value="Amidase"/>
    <property type="match status" value="1"/>
</dbReference>
<organism evidence="3 4">
    <name type="scientific">Roseibium album</name>
    <dbReference type="NCBI Taxonomy" id="311410"/>
    <lineage>
        <taxon>Bacteria</taxon>
        <taxon>Pseudomonadati</taxon>
        <taxon>Pseudomonadota</taxon>
        <taxon>Alphaproteobacteria</taxon>
        <taxon>Hyphomicrobiales</taxon>
        <taxon>Stappiaceae</taxon>
        <taxon>Roseibium</taxon>
    </lineage>
</organism>
<gene>
    <name evidence="3" type="primary">gatA_1</name>
    <name evidence="3" type="ORF">LA5096_00936</name>
</gene>
<dbReference type="SUPFAM" id="SSF75304">
    <property type="entry name" value="Amidase signature (AS) enzymes"/>
    <property type="match status" value="1"/>
</dbReference>
<dbReference type="GO" id="GO:0016874">
    <property type="term" value="F:ligase activity"/>
    <property type="evidence" value="ECO:0007669"/>
    <property type="project" value="UniProtKB-KW"/>
</dbReference>
<dbReference type="InterPro" id="IPR000120">
    <property type="entry name" value="Amidase"/>
</dbReference>
<feature type="domain" description="Amidase" evidence="2">
    <location>
        <begin position="11"/>
        <end position="390"/>
    </location>
</feature>
<evidence type="ECO:0000313" key="4">
    <source>
        <dbReference type="Proteomes" id="UP000049983"/>
    </source>
</evidence>
<protein>
    <submittedName>
        <fullName evidence="3">Glutamyl-tRNA(Gln) amidotransferase subunit A</fullName>
        <ecNumber evidence="3">6.3.5.-</ecNumber>
    </submittedName>
</protein>
<dbReference type="EC" id="6.3.5.-" evidence="3"/>
<proteinExistence type="predicted"/>
<dbReference type="Proteomes" id="UP000049983">
    <property type="component" value="Unassembled WGS sequence"/>
</dbReference>
<dbReference type="InterPro" id="IPR036928">
    <property type="entry name" value="AS_sf"/>
</dbReference>
<keyword evidence="4" id="KW-1185">Reference proteome</keyword>
<dbReference type="InterPro" id="IPR023631">
    <property type="entry name" value="Amidase_dom"/>
</dbReference>
<dbReference type="PANTHER" id="PTHR11895:SF67">
    <property type="entry name" value="AMIDASE DOMAIN-CONTAINING PROTEIN"/>
    <property type="match status" value="1"/>
</dbReference>
<evidence type="ECO:0000259" key="2">
    <source>
        <dbReference type="Pfam" id="PF01425"/>
    </source>
</evidence>
<feature type="region of interest" description="Disordered" evidence="1">
    <location>
        <begin position="100"/>
        <end position="119"/>
    </location>
</feature>
<accession>A0A0M7A7V5</accession>
<dbReference type="PANTHER" id="PTHR11895">
    <property type="entry name" value="TRANSAMIDASE"/>
    <property type="match status" value="1"/>
</dbReference>
<dbReference type="EMBL" id="CXWC01000002">
    <property type="protein sequence ID" value="CTQ66016.1"/>
    <property type="molecule type" value="Genomic_DNA"/>
</dbReference>
<dbReference type="RefSeq" id="WP_055114684.1">
    <property type="nucleotide sequence ID" value="NZ_CXWA01000002.1"/>
</dbReference>
<dbReference type="STRING" id="311410.LA5095_02080"/>
<reference evidence="4" key="1">
    <citation type="submission" date="2015-07" db="EMBL/GenBank/DDBJ databases">
        <authorList>
            <person name="Rodrigo-Torres Lidia"/>
            <person name="Arahal R.David."/>
        </authorList>
    </citation>
    <scope>NUCLEOTIDE SEQUENCE [LARGE SCALE GENOMIC DNA]</scope>
    <source>
        <strain evidence="4">CECT 5096</strain>
    </source>
</reference>
<keyword evidence="3" id="KW-0808">Transferase</keyword>
<dbReference type="GO" id="GO:0016740">
    <property type="term" value="F:transferase activity"/>
    <property type="evidence" value="ECO:0007669"/>
    <property type="project" value="UniProtKB-KW"/>
</dbReference>
<evidence type="ECO:0000313" key="3">
    <source>
        <dbReference type="EMBL" id="CTQ66016.1"/>
    </source>
</evidence>
<dbReference type="Gene3D" id="3.90.1300.10">
    <property type="entry name" value="Amidase signature (AS) domain"/>
    <property type="match status" value="1"/>
</dbReference>
<dbReference type="OrthoDB" id="9777859at2"/>
<sequence>MMKERVTYISKYEPVVQAFVGETFDGARVLDARARPNQDLALSGLLLGVKDIINVDQFPTRCGSELPAHLFEGPQASCVTRLLGAGAIMAGKTVTAEFAVSDPGPTRNPRNLGHTPGGSSSGSAAAVAAGFCDIALGTQTSGSVIRPAGYCGTFGYKPSFGRVALDGVLPYSKSMDHIGLFAKDMQTLAASLPVLVTDWQNTNDGARNKPVIGVPMGSYLDLAKPHIRAQFEASARNLEGAGCELKLITLCEDISIDNDNHDLIANAELYQVHKGWFDDYRDIYKPKFRAMLEFGQNVSEKTLSDSLKQARRVQLRMQQLMAEHALDAWIAPVAPDLAPEGFATTGDFRMNAIWSYTGLPVITFPTGTDDRNLPYSVQIIGRFGQDEALLNISRSIHQLIGVGELPLAWSTGVSGLGK</sequence>
<name>A0A0M7A7V5_9HYPH</name>